<feature type="compositionally biased region" description="Pro residues" evidence="1">
    <location>
        <begin position="29"/>
        <end position="46"/>
    </location>
</feature>
<evidence type="ECO:0000256" key="2">
    <source>
        <dbReference type="SAM" id="Phobius"/>
    </source>
</evidence>
<keyword evidence="2" id="KW-0472">Membrane</keyword>
<dbReference type="EMBL" id="CP101990">
    <property type="protein sequence ID" value="UUI67844.1"/>
    <property type="molecule type" value="Genomic_DNA"/>
</dbReference>
<feature type="transmembrane region" description="Helical" evidence="2">
    <location>
        <begin position="116"/>
        <end position="135"/>
    </location>
</feature>
<dbReference type="Proteomes" id="UP001315860">
    <property type="component" value="Chromosome"/>
</dbReference>
<protein>
    <recommendedName>
        <fullName evidence="5">DUF4190 domain-containing protein</fullName>
    </recommendedName>
</protein>
<keyword evidence="4" id="KW-1185">Reference proteome</keyword>
<feature type="region of interest" description="Disordered" evidence="1">
    <location>
        <begin position="1"/>
        <end position="46"/>
    </location>
</feature>
<dbReference type="RefSeq" id="WP_232418732.1">
    <property type="nucleotide sequence ID" value="NZ_CP101990.1"/>
</dbReference>
<evidence type="ECO:0000313" key="4">
    <source>
        <dbReference type="Proteomes" id="UP001315860"/>
    </source>
</evidence>
<keyword evidence="2" id="KW-1133">Transmembrane helix</keyword>
<proteinExistence type="predicted"/>
<gene>
    <name evidence="3" type="ORF">NP095_11630</name>
</gene>
<feature type="transmembrane region" description="Helical" evidence="2">
    <location>
        <begin position="73"/>
        <end position="96"/>
    </location>
</feature>
<evidence type="ECO:0008006" key="5">
    <source>
        <dbReference type="Google" id="ProtNLM"/>
    </source>
</evidence>
<evidence type="ECO:0000256" key="1">
    <source>
        <dbReference type="SAM" id="MobiDB-lite"/>
    </source>
</evidence>
<feature type="compositionally biased region" description="Low complexity" evidence="1">
    <location>
        <begin position="19"/>
        <end position="28"/>
    </location>
</feature>
<sequence>MTQPPQSPDAHGPAPEDGAPQPYGSASYPPQPPYPPTSGYPPVQGYPPAPGYATAHGYAPPPAPNGMYQAAAIVNWVVLGLVIVGTCGLGIIAAAWFIPMTLRIQQGAKDREKHTALAVCTLLFCNLISGILILVEDANRPARPAS</sequence>
<keyword evidence="2" id="KW-0812">Transmembrane</keyword>
<accession>A0ABY5KC30</accession>
<evidence type="ECO:0000313" key="3">
    <source>
        <dbReference type="EMBL" id="UUI67844.1"/>
    </source>
</evidence>
<organism evidence="3 4">
    <name type="scientific">Aeromicrobium duanguangcaii</name>
    <dbReference type="NCBI Taxonomy" id="2968086"/>
    <lineage>
        <taxon>Bacteria</taxon>
        <taxon>Bacillati</taxon>
        <taxon>Actinomycetota</taxon>
        <taxon>Actinomycetes</taxon>
        <taxon>Propionibacteriales</taxon>
        <taxon>Nocardioidaceae</taxon>
        <taxon>Aeromicrobium</taxon>
    </lineage>
</organism>
<reference evidence="3 4" key="1">
    <citation type="submission" date="2022-07" db="EMBL/GenBank/DDBJ databases">
        <title>Novel species in genus Aeromicrobium.</title>
        <authorList>
            <person name="Ye L."/>
        </authorList>
    </citation>
    <scope>NUCLEOTIDE SEQUENCE [LARGE SCALE GENOMIC DNA]</scope>
    <source>
        <strain evidence="4">zg-Y50</strain>
    </source>
</reference>
<name>A0ABY5KC30_9ACTN</name>